<sequence>MAAGSWVPAAPALKNAPRKEEEKGRSGRPGGNFPLATIPGMLDDLDTALKWVQSNVASYGGDPSRMALVGQSAGAHLCSALLLRQCRREEEDMETAGLGWSPRDFQVFLGVSGVYDMPKEAKHMESIGIFPFLPHLCADGDMAAVSPTLMVQEPKLRHAASRMPPVQLMHGKADTSVPHEMSTAFADALLEAGVADVEVELFENVTHSHPVVE</sequence>
<protein>
    <submittedName>
        <fullName evidence="4">Putative isoprenylcysteine alpha-carbonyl methylesterase ICMEL1</fullName>
    </submittedName>
</protein>
<evidence type="ECO:0000256" key="1">
    <source>
        <dbReference type="ARBA" id="ARBA00022801"/>
    </source>
</evidence>
<feature type="region of interest" description="Disordered" evidence="2">
    <location>
        <begin position="1"/>
        <end position="33"/>
    </location>
</feature>
<organism evidence="4 5">
    <name type="scientific">Symbiodinium microadriaticum</name>
    <name type="common">Dinoflagellate</name>
    <name type="synonym">Zooxanthella microadriatica</name>
    <dbReference type="NCBI Taxonomy" id="2951"/>
    <lineage>
        <taxon>Eukaryota</taxon>
        <taxon>Sar</taxon>
        <taxon>Alveolata</taxon>
        <taxon>Dinophyceae</taxon>
        <taxon>Suessiales</taxon>
        <taxon>Symbiodiniaceae</taxon>
        <taxon>Symbiodinium</taxon>
    </lineage>
</organism>
<comment type="caution">
    <text evidence="4">The sequence shown here is derived from an EMBL/GenBank/DDBJ whole genome shotgun (WGS) entry which is preliminary data.</text>
</comment>
<dbReference type="AlphaFoldDB" id="A0A1Q9CEH2"/>
<dbReference type="GO" id="GO:0016787">
    <property type="term" value="F:hydrolase activity"/>
    <property type="evidence" value="ECO:0007669"/>
    <property type="project" value="UniProtKB-KW"/>
</dbReference>
<dbReference type="Pfam" id="PF20434">
    <property type="entry name" value="BD-FAE"/>
    <property type="match status" value="1"/>
</dbReference>
<evidence type="ECO:0000313" key="5">
    <source>
        <dbReference type="Proteomes" id="UP000186817"/>
    </source>
</evidence>
<evidence type="ECO:0000313" key="4">
    <source>
        <dbReference type="EMBL" id="OLP81330.1"/>
    </source>
</evidence>
<evidence type="ECO:0000259" key="3">
    <source>
        <dbReference type="Pfam" id="PF20434"/>
    </source>
</evidence>
<dbReference type="InterPro" id="IPR050300">
    <property type="entry name" value="GDXG_lipolytic_enzyme"/>
</dbReference>
<dbReference type="InterPro" id="IPR029058">
    <property type="entry name" value="AB_hydrolase_fold"/>
</dbReference>
<evidence type="ECO:0000256" key="2">
    <source>
        <dbReference type="SAM" id="MobiDB-lite"/>
    </source>
</evidence>
<dbReference type="Proteomes" id="UP000186817">
    <property type="component" value="Unassembled WGS sequence"/>
</dbReference>
<feature type="non-terminal residue" evidence="4">
    <location>
        <position position="213"/>
    </location>
</feature>
<reference evidence="4 5" key="1">
    <citation type="submission" date="2016-02" db="EMBL/GenBank/DDBJ databases">
        <title>Genome analysis of coral dinoflagellate symbionts highlights evolutionary adaptations to a symbiotic lifestyle.</title>
        <authorList>
            <person name="Aranda M."/>
            <person name="Li Y."/>
            <person name="Liew Y.J."/>
            <person name="Baumgarten S."/>
            <person name="Simakov O."/>
            <person name="Wilson M."/>
            <person name="Piel J."/>
            <person name="Ashoor H."/>
            <person name="Bougouffa S."/>
            <person name="Bajic V.B."/>
            <person name="Ryu T."/>
            <person name="Ravasi T."/>
            <person name="Bayer T."/>
            <person name="Micklem G."/>
            <person name="Kim H."/>
            <person name="Bhak J."/>
            <person name="Lajeunesse T.C."/>
            <person name="Voolstra C.R."/>
        </authorList>
    </citation>
    <scope>NUCLEOTIDE SEQUENCE [LARGE SCALE GENOMIC DNA]</scope>
    <source>
        <strain evidence="4 5">CCMP2467</strain>
    </source>
</reference>
<gene>
    <name evidence="4" type="primary">ICMEL1</name>
    <name evidence="4" type="ORF">AK812_SmicGene38136</name>
</gene>
<keyword evidence="5" id="KW-1185">Reference proteome</keyword>
<dbReference type="Gene3D" id="3.40.50.1820">
    <property type="entry name" value="alpha/beta hydrolase"/>
    <property type="match status" value="1"/>
</dbReference>
<keyword evidence="1" id="KW-0378">Hydrolase</keyword>
<feature type="domain" description="BD-FAE-like" evidence="3">
    <location>
        <begin position="36"/>
        <end position="189"/>
    </location>
</feature>
<dbReference type="PANTHER" id="PTHR48081">
    <property type="entry name" value="AB HYDROLASE SUPERFAMILY PROTEIN C4A8.06C"/>
    <property type="match status" value="1"/>
</dbReference>
<dbReference type="InterPro" id="IPR049492">
    <property type="entry name" value="BD-FAE-like_dom"/>
</dbReference>
<accession>A0A1Q9CEH2</accession>
<proteinExistence type="predicted"/>
<dbReference type="SUPFAM" id="SSF53474">
    <property type="entry name" value="alpha/beta-Hydrolases"/>
    <property type="match status" value="1"/>
</dbReference>
<name>A0A1Q9CEH2_SYMMI</name>
<dbReference type="EMBL" id="LSRX01001290">
    <property type="protein sequence ID" value="OLP81330.1"/>
    <property type="molecule type" value="Genomic_DNA"/>
</dbReference>
<dbReference type="OrthoDB" id="445710at2759"/>
<dbReference type="PANTHER" id="PTHR48081:SF33">
    <property type="entry name" value="KYNURENINE FORMAMIDASE"/>
    <property type="match status" value="1"/>
</dbReference>